<name>A0A410JXL4_9BACT</name>
<dbReference type="SUPFAM" id="SSF50249">
    <property type="entry name" value="Nucleic acid-binding proteins"/>
    <property type="match status" value="1"/>
</dbReference>
<evidence type="ECO:0000256" key="1">
    <source>
        <dbReference type="ARBA" id="ARBA00005636"/>
    </source>
</evidence>
<dbReference type="Gene3D" id="2.40.50.140">
    <property type="entry name" value="Nucleic acid-binding proteins"/>
    <property type="match status" value="1"/>
</dbReference>
<evidence type="ECO:0000256" key="4">
    <source>
        <dbReference type="ARBA" id="ARBA00035242"/>
    </source>
</evidence>
<dbReference type="InterPro" id="IPR008991">
    <property type="entry name" value="Translation_prot_SH3-like_sf"/>
</dbReference>
<comment type="function">
    <text evidence="5">One of the primary rRNA binding proteins. Required for association of the 30S and 50S subunits to form the 70S ribosome, for tRNA binding and peptide bond formation. It has been suggested to have peptidyltransferase activity; this is somewhat controversial. Makes several contacts with the 16S rRNA in the 70S ribosome.</text>
</comment>
<feature type="region of interest" description="Disordered" evidence="6">
    <location>
        <begin position="223"/>
        <end position="275"/>
    </location>
</feature>
<dbReference type="NCBIfam" id="TIGR01171">
    <property type="entry name" value="rplB_bact"/>
    <property type="match status" value="1"/>
</dbReference>
<evidence type="ECO:0000256" key="6">
    <source>
        <dbReference type="SAM" id="MobiDB-lite"/>
    </source>
</evidence>
<dbReference type="InterPro" id="IPR002171">
    <property type="entry name" value="Ribosomal_uL2"/>
</dbReference>
<organism evidence="9 10">
    <name type="scientific">Geovibrio thiophilus</name>
    <dbReference type="NCBI Taxonomy" id="139438"/>
    <lineage>
        <taxon>Bacteria</taxon>
        <taxon>Pseudomonadati</taxon>
        <taxon>Deferribacterota</taxon>
        <taxon>Deferribacteres</taxon>
        <taxon>Deferribacterales</taxon>
        <taxon>Geovibrionaceae</taxon>
        <taxon>Geovibrio</taxon>
    </lineage>
</organism>
<evidence type="ECO:0000256" key="2">
    <source>
        <dbReference type="ARBA" id="ARBA00022980"/>
    </source>
</evidence>
<reference evidence="9 10" key="1">
    <citation type="submission" date="2019-01" db="EMBL/GenBank/DDBJ databases">
        <title>Geovibrio thiophilus DSM 11263, complete genome.</title>
        <authorList>
            <person name="Spring S."/>
            <person name="Bunk B."/>
            <person name="Sproer C."/>
        </authorList>
    </citation>
    <scope>NUCLEOTIDE SEQUENCE [LARGE SCALE GENOMIC DNA]</scope>
    <source>
        <strain evidence="9 10">DSM 11263</strain>
    </source>
</reference>
<evidence type="ECO:0000259" key="8">
    <source>
        <dbReference type="SMART" id="SM01383"/>
    </source>
</evidence>
<dbReference type="FunFam" id="4.10.950.10:FF:000001">
    <property type="entry name" value="50S ribosomal protein L2"/>
    <property type="match status" value="1"/>
</dbReference>
<dbReference type="SMART" id="SM01382">
    <property type="entry name" value="Ribosomal_L2_C"/>
    <property type="match status" value="1"/>
</dbReference>
<dbReference type="GO" id="GO:0003735">
    <property type="term" value="F:structural constituent of ribosome"/>
    <property type="evidence" value="ECO:0007669"/>
    <property type="project" value="InterPro"/>
</dbReference>
<feature type="domain" description="Large ribosomal subunit protein uL2 C-terminal" evidence="7">
    <location>
        <begin position="124"/>
        <end position="252"/>
    </location>
</feature>
<dbReference type="InterPro" id="IPR012340">
    <property type="entry name" value="NA-bd_OB-fold"/>
</dbReference>
<dbReference type="AlphaFoldDB" id="A0A410JXL4"/>
<accession>A0A410JXL4</accession>
<dbReference type="Gene3D" id="4.10.950.10">
    <property type="entry name" value="Ribosomal protein L2, domain 3"/>
    <property type="match status" value="1"/>
</dbReference>
<dbReference type="PANTHER" id="PTHR13691:SF5">
    <property type="entry name" value="LARGE RIBOSOMAL SUBUNIT PROTEIN UL2M"/>
    <property type="match status" value="1"/>
</dbReference>
<dbReference type="Gene3D" id="2.30.30.30">
    <property type="match status" value="1"/>
</dbReference>
<evidence type="ECO:0000256" key="5">
    <source>
        <dbReference type="HAMAP-Rule" id="MF_01320"/>
    </source>
</evidence>
<gene>
    <name evidence="5" type="primary">rplB</name>
    <name evidence="9" type="ORF">EP073_05015</name>
</gene>
<evidence type="ECO:0000313" key="9">
    <source>
        <dbReference type="EMBL" id="QAR32781.1"/>
    </source>
</evidence>
<evidence type="ECO:0000259" key="7">
    <source>
        <dbReference type="SMART" id="SM01382"/>
    </source>
</evidence>
<dbReference type="SUPFAM" id="SSF50104">
    <property type="entry name" value="Translation proteins SH3-like domain"/>
    <property type="match status" value="1"/>
</dbReference>
<evidence type="ECO:0000313" key="10">
    <source>
        <dbReference type="Proteomes" id="UP000287502"/>
    </source>
</evidence>
<dbReference type="RefSeq" id="WP_128466067.1">
    <property type="nucleotide sequence ID" value="NZ_CP035108.1"/>
</dbReference>
<keyword evidence="3 5" id="KW-0687">Ribonucleoprotein</keyword>
<dbReference type="InterPro" id="IPR022666">
    <property type="entry name" value="Ribosomal_uL2_RNA-bd_dom"/>
</dbReference>
<protein>
    <recommendedName>
        <fullName evidence="4 5">Large ribosomal subunit protein uL2</fullName>
    </recommendedName>
</protein>
<keyword evidence="2 5" id="KW-0689">Ribosomal protein</keyword>
<dbReference type="KEGG" id="gtl:EP073_05015"/>
<dbReference type="GO" id="GO:0015934">
    <property type="term" value="C:large ribosomal subunit"/>
    <property type="evidence" value="ECO:0007669"/>
    <property type="project" value="InterPro"/>
</dbReference>
<keyword evidence="10" id="KW-1185">Reference proteome</keyword>
<dbReference type="InterPro" id="IPR005880">
    <property type="entry name" value="Ribosomal_uL2_bac/org-type"/>
</dbReference>
<dbReference type="PROSITE" id="PS00467">
    <property type="entry name" value="RIBOSOMAL_L2"/>
    <property type="match status" value="1"/>
</dbReference>
<keyword evidence="5" id="KW-0699">rRNA-binding</keyword>
<dbReference type="Pfam" id="PF03947">
    <property type="entry name" value="Ribosomal_L2_C"/>
    <property type="match status" value="1"/>
</dbReference>
<comment type="similarity">
    <text evidence="1 5">Belongs to the universal ribosomal protein uL2 family.</text>
</comment>
<dbReference type="Pfam" id="PF00181">
    <property type="entry name" value="Ribosomal_L2_N"/>
    <property type="match status" value="1"/>
</dbReference>
<dbReference type="InterPro" id="IPR014722">
    <property type="entry name" value="Rib_uL2_dom2"/>
</dbReference>
<dbReference type="SMART" id="SM01383">
    <property type="entry name" value="Ribosomal_L2"/>
    <property type="match status" value="1"/>
</dbReference>
<dbReference type="OrthoDB" id="9778722at2"/>
<keyword evidence="5" id="KW-0694">RNA-binding</keyword>
<dbReference type="GO" id="GO:0002181">
    <property type="term" value="P:cytoplasmic translation"/>
    <property type="evidence" value="ECO:0007669"/>
    <property type="project" value="TreeGrafter"/>
</dbReference>
<dbReference type="FunFam" id="2.40.50.140:FF:000003">
    <property type="entry name" value="50S ribosomal protein L2"/>
    <property type="match status" value="1"/>
</dbReference>
<dbReference type="PANTHER" id="PTHR13691">
    <property type="entry name" value="RIBOSOMAL PROTEIN L2"/>
    <property type="match status" value="1"/>
</dbReference>
<dbReference type="InterPro" id="IPR022669">
    <property type="entry name" value="Ribosomal_uL2_C"/>
</dbReference>
<feature type="domain" description="Large ribosomal subunit protein uL2 RNA-binding" evidence="8">
    <location>
        <begin position="42"/>
        <end position="118"/>
    </location>
</feature>
<proteinExistence type="inferred from homology"/>
<comment type="subunit">
    <text evidence="5">Part of the 50S ribosomal subunit. Forms a bridge to the 30S subunit in the 70S ribosome.</text>
</comment>
<feature type="compositionally biased region" description="Basic residues" evidence="6">
    <location>
        <begin position="254"/>
        <end position="265"/>
    </location>
</feature>
<dbReference type="GO" id="GO:0016740">
    <property type="term" value="F:transferase activity"/>
    <property type="evidence" value="ECO:0007669"/>
    <property type="project" value="InterPro"/>
</dbReference>
<sequence length="275" mass="29999">MGIKKYKPTSDGVRFRSNSDFAEVTADKPEKSLVVSLKKTGGRNNHGRITVRHKGGGEKRKYRLIDFKRNKDEIAARVKTIEYDPNRSARIALVAYEDGEKRYILAPIGMNVGDVIHSGQAADIKPGNAKALKDIPVGTVVHNVELRPGKGGQLARSAGTYAQLLSKEGAYCHLRLPSGEIRLVKAECKASIGQVSNQDHENVSLGKAGRSRWLGIRPTVRGVAMNPVDHPHGGGEGRTSGGRHPVTPWGKPTKGYKTRAKKKPSNKYIVSARKK</sequence>
<dbReference type="InterPro" id="IPR022671">
    <property type="entry name" value="Ribosomal_uL2_CS"/>
</dbReference>
<dbReference type="InterPro" id="IPR014726">
    <property type="entry name" value="Ribosomal_uL2_dom3"/>
</dbReference>
<dbReference type="EMBL" id="CP035108">
    <property type="protein sequence ID" value="QAR32781.1"/>
    <property type="molecule type" value="Genomic_DNA"/>
</dbReference>
<evidence type="ECO:0000256" key="3">
    <source>
        <dbReference type="ARBA" id="ARBA00023274"/>
    </source>
</evidence>
<dbReference type="FunFam" id="2.30.30.30:FF:000001">
    <property type="entry name" value="50S ribosomal protein L2"/>
    <property type="match status" value="1"/>
</dbReference>
<dbReference type="HAMAP" id="MF_01320_B">
    <property type="entry name" value="Ribosomal_uL2_B"/>
    <property type="match status" value="1"/>
</dbReference>
<dbReference type="PIRSF" id="PIRSF002158">
    <property type="entry name" value="Ribosomal_L2"/>
    <property type="match status" value="1"/>
</dbReference>
<dbReference type="GO" id="GO:0019843">
    <property type="term" value="F:rRNA binding"/>
    <property type="evidence" value="ECO:0007669"/>
    <property type="project" value="UniProtKB-UniRule"/>
</dbReference>
<dbReference type="Proteomes" id="UP000287502">
    <property type="component" value="Chromosome"/>
</dbReference>